<accession>A0A8H5F1Q1</accession>
<gene>
    <name evidence="1" type="ORF">D9611_010360</name>
</gene>
<protein>
    <submittedName>
        <fullName evidence="1">Uncharacterized protein</fullName>
    </submittedName>
</protein>
<reference evidence="1 2" key="1">
    <citation type="journal article" date="2020" name="ISME J.">
        <title>Uncovering the hidden diversity of litter-decomposition mechanisms in mushroom-forming fungi.</title>
        <authorList>
            <person name="Floudas D."/>
            <person name="Bentzer J."/>
            <person name="Ahren D."/>
            <person name="Johansson T."/>
            <person name="Persson P."/>
            <person name="Tunlid A."/>
        </authorList>
    </citation>
    <scope>NUCLEOTIDE SEQUENCE [LARGE SCALE GENOMIC DNA]</scope>
    <source>
        <strain evidence="1 2">CBS 175.51</strain>
    </source>
</reference>
<organism evidence="1 2">
    <name type="scientific">Ephemerocybe angulata</name>
    <dbReference type="NCBI Taxonomy" id="980116"/>
    <lineage>
        <taxon>Eukaryota</taxon>
        <taxon>Fungi</taxon>
        <taxon>Dikarya</taxon>
        <taxon>Basidiomycota</taxon>
        <taxon>Agaricomycotina</taxon>
        <taxon>Agaricomycetes</taxon>
        <taxon>Agaricomycetidae</taxon>
        <taxon>Agaricales</taxon>
        <taxon>Agaricineae</taxon>
        <taxon>Psathyrellaceae</taxon>
        <taxon>Ephemerocybe</taxon>
    </lineage>
</organism>
<dbReference type="Proteomes" id="UP000541558">
    <property type="component" value="Unassembled WGS sequence"/>
</dbReference>
<comment type="caution">
    <text evidence="1">The sequence shown here is derived from an EMBL/GenBank/DDBJ whole genome shotgun (WGS) entry which is preliminary data.</text>
</comment>
<proteinExistence type="predicted"/>
<name>A0A8H5F1Q1_9AGAR</name>
<dbReference type="OrthoDB" id="2788229at2759"/>
<keyword evidence="2" id="KW-1185">Reference proteome</keyword>
<dbReference type="AlphaFoldDB" id="A0A8H5F1Q1"/>
<evidence type="ECO:0000313" key="2">
    <source>
        <dbReference type="Proteomes" id="UP000541558"/>
    </source>
</evidence>
<sequence>MQPSSQNMAQAAYFIPPELVETIIAFVSYRPTLKACSLAGPAFTLPAQRGLFAEVFLSPPKSRSQKRSPANRFLNLITSSPHLASFVHSLVIECEDSVQGQPWLYSDNDLQHVFPRLSKLTKISVNGRIQPDDEGMSGKANLSWTSLSASLRTALISLIRSGSVVDLELGGFSRIPVSSVVDSCSRLKKLSLLPLYLVDDTPLPDAESSENPSENRVHLEDIKIKQSAVALRRTADWLLSPTCHLDVGELKRLHFEVSTLHDHCQISKIVNTCSKSLEHLEVNPGSEVNFVRHLLRSVPVERNGSPALSLETLQALKSLKVNTKINMFKMNNNRFSDPLPWIVSLLSTIPEENDLTELDLSFALQLTQPTFERVAWQDLVSALSSKKFNNLQRVTLAFPPSTKDSVSQERLFWVQDTLNRDSHLSPLITRGLLHVDI</sequence>
<evidence type="ECO:0000313" key="1">
    <source>
        <dbReference type="EMBL" id="KAF5320098.1"/>
    </source>
</evidence>
<dbReference type="EMBL" id="JAACJK010000171">
    <property type="protein sequence ID" value="KAF5320098.1"/>
    <property type="molecule type" value="Genomic_DNA"/>
</dbReference>